<comment type="caution">
    <text evidence="1">The sequence shown here is derived from an EMBL/GenBank/DDBJ whole genome shotgun (WGS) entry which is preliminary data.</text>
</comment>
<dbReference type="Proteomes" id="UP000011996">
    <property type="component" value="Unassembled WGS sequence"/>
</dbReference>
<name>M5SJ24_9BACT</name>
<evidence type="ECO:0000313" key="2">
    <source>
        <dbReference type="Proteomes" id="UP000011996"/>
    </source>
</evidence>
<dbReference type="EMBL" id="ANOF01000099">
    <property type="protein sequence ID" value="EMI26204.1"/>
    <property type="molecule type" value="Genomic_DNA"/>
</dbReference>
<dbReference type="AlphaFoldDB" id="M5SJ24"/>
<protein>
    <submittedName>
        <fullName evidence="1">Uncharacterized protein</fullName>
    </submittedName>
</protein>
<reference evidence="1 2" key="1">
    <citation type="journal article" date="2013" name="Mar. Genomics">
        <title>Expression of sulfatases in Rhodopirellula baltica and the diversity of sulfatases in the genus Rhodopirellula.</title>
        <authorList>
            <person name="Wegner C.E."/>
            <person name="Richter-Heitmann T."/>
            <person name="Klindworth A."/>
            <person name="Klockow C."/>
            <person name="Richter M."/>
            <person name="Achstetter T."/>
            <person name="Glockner F.O."/>
            <person name="Harder J."/>
        </authorList>
    </citation>
    <scope>NUCLEOTIDE SEQUENCE [LARGE SCALE GENOMIC DNA]</scope>
    <source>
        <strain evidence="1 2">SH398</strain>
    </source>
</reference>
<gene>
    <name evidence="1" type="ORF">RESH_03240</name>
</gene>
<evidence type="ECO:0000313" key="1">
    <source>
        <dbReference type="EMBL" id="EMI26204.1"/>
    </source>
</evidence>
<sequence>MRLSWSAGSGARSQQISKSSLTMFNNNRGSVHHDRCVFIGQ</sequence>
<proteinExistence type="predicted"/>
<organism evidence="1 2">
    <name type="scientific">Rhodopirellula europaea SH398</name>
    <dbReference type="NCBI Taxonomy" id="1263868"/>
    <lineage>
        <taxon>Bacteria</taxon>
        <taxon>Pseudomonadati</taxon>
        <taxon>Planctomycetota</taxon>
        <taxon>Planctomycetia</taxon>
        <taxon>Pirellulales</taxon>
        <taxon>Pirellulaceae</taxon>
        <taxon>Rhodopirellula</taxon>
    </lineage>
</organism>
<accession>M5SJ24</accession>
<dbReference type="PATRIC" id="fig|1263868.3.peg.3504"/>